<dbReference type="EMBL" id="AZMM01017632">
    <property type="protein sequence ID" value="ETJ25850.1"/>
    <property type="molecule type" value="Genomic_DNA"/>
</dbReference>
<protein>
    <submittedName>
        <fullName evidence="1">Uncharacterized protein</fullName>
    </submittedName>
</protein>
<proteinExistence type="predicted"/>
<gene>
    <name evidence="1" type="ORF">Q604_UNBC17632G0001</name>
</gene>
<comment type="caution">
    <text evidence="1">The sequence shown here is derived from an EMBL/GenBank/DDBJ whole genome shotgun (WGS) entry which is preliminary data.</text>
</comment>
<feature type="non-terminal residue" evidence="1">
    <location>
        <position position="44"/>
    </location>
</feature>
<evidence type="ECO:0000313" key="1">
    <source>
        <dbReference type="EMBL" id="ETJ25850.1"/>
    </source>
</evidence>
<accession>W1X8T4</accession>
<dbReference type="AlphaFoldDB" id="W1X8T4"/>
<sequence>MCTKTTKLFTTTENGSWINIVAPSDEEVSLIAEGATTVPPVAGN</sequence>
<organism evidence="1">
    <name type="scientific">human gut metagenome</name>
    <dbReference type="NCBI Taxonomy" id="408170"/>
    <lineage>
        <taxon>unclassified sequences</taxon>
        <taxon>metagenomes</taxon>
        <taxon>organismal metagenomes</taxon>
    </lineage>
</organism>
<name>W1X8T4_9ZZZZ</name>
<reference evidence="1" key="1">
    <citation type="submission" date="2013-12" db="EMBL/GenBank/DDBJ databases">
        <title>A Varibaculum cambriense genome reconstructed from a premature infant gut community with otherwise low bacterial novelty that shifts toward anaerobic metabolism during the third week of life.</title>
        <authorList>
            <person name="Brown C.T."/>
            <person name="Sharon I."/>
            <person name="Thomas B.C."/>
            <person name="Castelle C.J."/>
            <person name="Morowitz M.J."/>
            <person name="Banfield J.F."/>
        </authorList>
    </citation>
    <scope>NUCLEOTIDE SEQUENCE</scope>
</reference>